<dbReference type="EMBL" id="JASCZI010245053">
    <property type="protein sequence ID" value="MED6214496.1"/>
    <property type="molecule type" value="Genomic_DNA"/>
</dbReference>
<feature type="non-terminal residue" evidence="1">
    <location>
        <position position="1"/>
    </location>
</feature>
<protein>
    <submittedName>
        <fullName evidence="1">Uncharacterized protein</fullName>
    </submittedName>
</protein>
<reference evidence="1 2" key="1">
    <citation type="journal article" date="2023" name="Plants (Basel)">
        <title>Bridging the Gap: Combining Genomics and Transcriptomics Approaches to Understand Stylosanthes scabra, an Orphan Legume from the Brazilian Caatinga.</title>
        <authorList>
            <person name="Ferreira-Neto J.R.C."/>
            <person name="da Silva M.D."/>
            <person name="Binneck E."/>
            <person name="de Melo N.F."/>
            <person name="da Silva R.H."/>
            <person name="de Melo A.L.T.M."/>
            <person name="Pandolfi V."/>
            <person name="Bustamante F.O."/>
            <person name="Brasileiro-Vidal A.C."/>
            <person name="Benko-Iseppon A.M."/>
        </authorList>
    </citation>
    <scope>NUCLEOTIDE SEQUENCE [LARGE SCALE GENOMIC DNA]</scope>
    <source>
        <tissue evidence="1">Leaves</tissue>
    </source>
</reference>
<evidence type="ECO:0000313" key="2">
    <source>
        <dbReference type="Proteomes" id="UP001341840"/>
    </source>
</evidence>
<proteinExistence type="predicted"/>
<comment type="caution">
    <text evidence="1">The sequence shown here is derived from an EMBL/GenBank/DDBJ whole genome shotgun (WGS) entry which is preliminary data.</text>
</comment>
<evidence type="ECO:0000313" key="1">
    <source>
        <dbReference type="EMBL" id="MED6214496.1"/>
    </source>
</evidence>
<accession>A0ABU6YYC8</accession>
<name>A0ABU6YYC8_9FABA</name>
<organism evidence="1 2">
    <name type="scientific">Stylosanthes scabra</name>
    <dbReference type="NCBI Taxonomy" id="79078"/>
    <lineage>
        <taxon>Eukaryota</taxon>
        <taxon>Viridiplantae</taxon>
        <taxon>Streptophyta</taxon>
        <taxon>Embryophyta</taxon>
        <taxon>Tracheophyta</taxon>
        <taxon>Spermatophyta</taxon>
        <taxon>Magnoliopsida</taxon>
        <taxon>eudicotyledons</taxon>
        <taxon>Gunneridae</taxon>
        <taxon>Pentapetalae</taxon>
        <taxon>rosids</taxon>
        <taxon>fabids</taxon>
        <taxon>Fabales</taxon>
        <taxon>Fabaceae</taxon>
        <taxon>Papilionoideae</taxon>
        <taxon>50 kb inversion clade</taxon>
        <taxon>dalbergioids sensu lato</taxon>
        <taxon>Dalbergieae</taxon>
        <taxon>Pterocarpus clade</taxon>
        <taxon>Stylosanthes</taxon>
    </lineage>
</organism>
<keyword evidence="2" id="KW-1185">Reference proteome</keyword>
<gene>
    <name evidence="1" type="ORF">PIB30_103593</name>
</gene>
<dbReference type="Proteomes" id="UP001341840">
    <property type="component" value="Unassembled WGS sequence"/>
</dbReference>
<sequence length="70" mass="7468">LLAEKLLQPMDGLLLHTPDRSTVELGLDVRPAILLICDANGPAVTKTRYSATGYGDGETVLQDWMAVGGE</sequence>